<dbReference type="OrthoDB" id="8893795at2"/>
<evidence type="ECO:0000256" key="3">
    <source>
        <dbReference type="ARBA" id="ARBA00023125"/>
    </source>
</evidence>
<keyword evidence="3" id="KW-0238">DNA-binding</keyword>
<dbReference type="InterPro" id="IPR005119">
    <property type="entry name" value="LysR_subst-bd"/>
</dbReference>
<dbReference type="CDD" id="cd00090">
    <property type="entry name" value="HTH_ARSR"/>
    <property type="match status" value="1"/>
</dbReference>
<dbReference type="Proteomes" id="UP001306119">
    <property type="component" value="Unassembled WGS sequence"/>
</dbReference>
<sequence>MKNFDINLLRILNVLLEEQSVTAAAARLHLSQSAVSKQLAKLRQTFADPLFERTPYGLRPTPKALSLSDSVYDILQQINQLTRAEVFDPALSQRQFHIDLVETAYSLTYPRFMPQLLQQAPDISLTSQTWNDDSLQRLLRCEIDFGIGIFEWDQRSSSHYRNVPPSLNYIELARDYPVCLMRKGHPALNAPWDLEVFLKYRHLQVSIGGLKRWLLDEILALDNKQLDNAVNMTDFYAAVKLCEQSDLFMCYPSAAALAMIDQTELVSRPIPIELEPGGYLLLWNKHFDLDSSHQWLRQLITQGMNSNITK</sequence>
<feature type="domain" description="HTH lysR-type" evidence="5">
    <location>
        <begin position="4"/>
        <end position="61"/>
    </location>
</feature>
<dbReference type="SUPFAM" id="SSF46785">
    <property type="entry name" value="Winged helix' DNA-binding domain"/>
    <property type="match status" value="1"/>
</dbReference>
<evidence type="ECO:0000256" key="2">
    <source>
        <dbReference type="ARBA" id="ARBA00023015"/>
    </source>
</evidence>
<evidence type="ECO:0000313" key="7">
    <source>
        <dbReference type="EMBL" id="SJZ99180.1"/>
    </source>
</evidence>
<keyword evidence="4" id="KW-0804">Transcription</keyword>
<dbReference type="GO" id="GO:0003677">
    <property type="term" value="F:DNA binding"/>
    <property type="evidence" value="ECO:0007669"/>
    <property type="project" value="UniProtKB-KW"/>
</dbReference>
<evidence type="ECO:0000313" key="6">
    <source>
        <dbReference type="EMBL" id="MEC6830979.1"/>
    </source>
</evidence>
<dbReference type="InterPro" id="IPR000847">
    <property type="entry name" value="LysR_HTH_N"/>
</dbReference>
<reference evidence="6 9" key="2">
    <citation type="submission" date="2024-01" db="EMBL/GenBank/DDBJ databases">
        <title>Active colonisers of the gastrointestinal tract of Atlantic salmon farmed in a warm water region.</title>
        <authorList>
            <person name="Bowman J.P."/>
        </authorList>
    </citation>
    <scope>NUCLEOTIDE SEQUENCE [LARGE SCALE GENOMIC DNA]</scope>
    <source>
        <strain evidence="6 9">S3MW1</strain>
    </source>
</reference>
<name>A0A1T4Q5Z1_9GAMM</name>
<keyword evidence="2" id="KW-0805">Transcription regulation</keyword>
<organism evidence="7 8">
    <name type="scientific">Photobacterium toruni</name>
    <dbReference type="NCBI Taxonomy" id="1935446"/>
    <lineage>
        <taxon>Bacteria</taxon>
        <taxon>Pseudomonadati</taxon>
        <taxon>Pseudomonadota</taxon>
        <taxon>Gammaproteobacteria</taxon>
        <taxon>Vibrionales</taxon>
        <taxon>Vibrionaceae</taxon>
        <taxon>Photobacterium</taxon>
    </lineage>
</organism>
<dbReference type="SUPFAM" id="SSF53850">
    <property type="entry name" value="Periplasmic binding protein-like II"/>
    <property type="match status" value="1"/>
</dbReference>
<dbReference type="AlphaFoldDB" id="A0A1T4Q5Z1"/>
<dbReference type="InterPro" id="IPR011991">
    <property type="entry name" value="ArsR-like_HTH"/>
</dbReference>
<dbReference type="GO" id="GO:0003700">
    <property type="term" value="F:DNA-binding transcription factor activity"/>
    <property type="evidence" value="ECO:0007669"/>
    <property type="project" value="InterPro"/>
</dbReference>
<dbReference type="Gene3D" id="3.40.190.10">
    <property type="entry name" value="Periplasmic binding protein-like II"/>
    <property type="match status" value="2"/>
</dbReference>
<gene>
    <name evidence="7" type="primary">yidZ</name>
    <name evidence="7" type="ORF">CZ814_00949</name>
    <name evidence="6" type="ORF">VXS06_04290</name>
</gene>
<dbReference type="PRINTS" id="PR00039">
    <property type="entry name" value="HTHLYSR"/>
</dbReference>
<evidence type="ECO:0000313" key="9">
    <source>
        <dbReference type="Proteomes" id="UP001306119"/>
    </source>
</evidence>
<evidence type="ECO:0000313" key="8">
    <source>
        <dbReference type="Proteomes" id="UP000191116"/>
    </source>
</evidence>
<dbReference type="InterPro" id="IPR050389">
    <property type="entry name" value="LysR-type_TF"/>
</dbReference>
<keyword evidence="9" id="KW-1185">Reference proteome</keyword>
<evidence type="ECO:0000256" key="1">
    <source>
        <dbReference type="ARBA" id="ARBA00009437"/>
    </source>
</evidence>
<accession>A0A1T4Q5Z1</accession>
<dbReference type="Gene3D" id="1.10.10.10">
    <property type="entry name" value="Winged helix-like DNA-binding domain superfamily/Winged helix DNA-binding domain"/>
    <property type="match status" value="1"/>
</dbReference>
<protein>
    <submittedName>
        <fullName evidence="7">HTH-type transcriptional regulator YidZ</fullName>
    </submittedName>
    <submittedName>
        <fullName evidence="6">LysR substrate-binding domain-containing protein</fullName>
    </submittedName>
</protein>
<dbReference type="Pfam" id="PF03466">
    <property type="entry name" value="LysR_substrate"/>
    <property type="match status" value="1"/>
</dbReference>
<dbReference type="EMBL" id="JAYXUG010000002">
    <property type="protein sequence ID" value="MEC6830979.1"/>
    <property type="molecule type" value="Genomic_DNA"/>
</dbReference>
<dbReference type="PROSITE" id="PS50931">
    <property type="entry name" value="HTH_LYSR"/>
    <property type="match status" value="1"/>
</dbReference>
<dbReference type="InterPro" id="IPR037402">
    <property type="entry name" value="YidZ_PBP2"/>
</dbReference>
<dbReference type="CDD" id="cd08417">
    <property type="entry name" value="PBP2_Nitroaromatics_like"/>
    <property type="match status" value="1"/>
</dbReference>
<proteinExistence type="inferred from homology"/>
<dbReference type="InterPro" id="IPR036390">
    <property type="entry name" value="WH_DNA-bd_sf"/>
</dbReference>
<evidence type="ECO:0000259" key="5">
    <source>
        <dbReference type="PROSITE" id="PS50931"/>
    </source>
</evidence>
<dbReference type="InterPro" id="IPR036388">
    <property type="entry name" value="WH-like_DNA-bd_sf"/>
</dbReference>
<dbReference type="PANTHER" id="PTHR30118:SF7">
    <property type="entry name" value="TRANSCRIPTIONAL REGULATOR LYSR FAMILY"/>
    <property type="match status" value="1"/>
</dbReference>
<dbReference type="PANTHER" id="PTHR30118">
    <property type="entry name" value="HTH-TYPE TRANSCRIPTIONAL REGULATOR LEUO-RELATED"/>
    <property type="match status" value="1"/>
</dbReference>
<dbReference type="Proteomes" id="UP000191116">
    <property type="component" value="Unassembled WGS sequence"/>
</dbReference>
<dbReference type="RefSeq" id="WP_080173847.1">
    <property type="nucleotide sequence ID" value="NZ_AP024855.1"/>
</dbReference>
<reference evidence="7 8" key="1">
    <citation type="submission" date="2017-02" db="EMBL/GenBank/DDBJ databases">
        <authorList>
            <person name="Peterson S.W."/>
        </authorList>
    </citation>
    <scope>NUCLEOTIDE SEQUENCE [LARGE SCALE GENOMIC DNA]</scope>
    <source>
        <strain evidence="7 8">CECT 9189</strain>
    </source>
</reference>
<dbReference type="EMBL" id="FUWP01000003">
    <property type="protein sequence ID" value="SJZ99180.1"/>
    <property type="molecule type" value="Genomic_DNA"/>
</dbReference>
<evidence type="ECO:0000256" key="4">
    <source>
        <dbReference type="ARBA" id="ARBA00023163"/>
    </source>
</evidence>
<comment type="similarity">
    <text evidence="1">Belongs to the LysR transcriptional regulatory family.</text>
</comment>
<dbReference type="Pfam" id="PF00126">
    <property type="entry name" value="HTH_1"/>
    <property type="match status" value="1"/>
</dbReference>